<dbReference type="NCBIfam" id="NF047476">
    <property type="entry name" value="LA_2168_fam"/>
    <property type="match status" value="1"/>
</dbReference>
<reference evidence="1" key="1">
    <citation type="journal article" date="2019" name="PLoS Negl. Trop. Dis.">
        <title>Revisiting the worldwide diversity of Leptospira species in the environment.</title>
        <authorList>
            <person name="Vincent A.T."/>
            <person name="Schiettekatte O."/>
            <person name="Bourhy P."/>
            <person name="Veyrier F.J."/>
            <person name="Picardeau M."/>
        </authorList>
    </citation>
    <scope>NUCLEOTIDE SEQUENCE [LARGE SCALE GENOMIC DNA]</scope>
    <source>
        <strain evidence="1">201702476</strain>
    </source>
</reference>
<evidence type="ECO:0008006" key="3">
    <source>
        <dbReference type="Google" id="ProtNLM"/>
    </source>
</evidence>
<comment type="caution">
    <text evidence="1">The sequence shown here is derived from an EMBL/GenBank/DDBJ whole genome shotgun (WGS) entry which is preliminary data.</text>
</comment>
<organism evidence="1 2">
    <name type="scientific">Leptospira ognonensis</name>
    <dbReference type="NCBI Taxonomy" id="2484945"/>
    <lineage>
        <taxon>Bacteria</taxon>
        <taxon>Pseudomonadati</taxon>
        <taxon>Spirochaetota</taxon>
        <taxon>Spirochaetia</taxon>
        <taxon>Leptospirales</taxon>
        <taxon>Leptospiraceae</taxon>
        <taxon>Leptospira</taxon>
    </lineage>
</organism>
<gene>
    <name evidence="1" type="ORF">EHQ58_08155</name>
</gene>
<dbReference type="RefSeq" id="WP_135623397.1">
    <property type="nucleotide sequence ID" value="NZ_RQGD01000023.1"/>
</dbReference>
<name>A0A4R9K5R4_9LEPT</name>
<dbReference type="OrthoDB" id="334958at2"/>
<evidence type="ECO:0000313" key="1">
    <source>
        <dbReference type="EMBL" id="TGL59708.1"/>
    </source>
</evidence>
<dbReference type="Proteomes" id="UP000297693">
    <property type="component" value="Unassembled WGS sequence"/>
</dbReference>
<dbReference type="AlphaFoldDB" id="A0A4R9K5R4"/>
<accession>A0A4R9K5R4</accession>
<dbReference type="EMBL" id="RQGD01000023">
    <property type="protein sequence ID" value="TGL59708.1"/>
    <property type="molecule type" value="Genomic_DNA"/>
</dbReference>
<sequence>MIRILLFLLVCLKIERIYAESLPLSVKTSARYFETQLIFPDKNNAEASPPGWNLYNDFPEKNEVGKSYLNRNSNQLLSAGLKYVKSINQVDINLDFDMVKGSEVSRDRFYTGKNSFLSLHLNEILIGVGKKEFCFRNSPFVGYADGGEGLFLEKRMNQKWRFQLFLYDDYRGFRLLEKEYLSPELLSGKEELKSGGQRRRHSFGFSYQGILNFTFGVSYLEFGASGKNSKELNQNVSLYGADGDSVVQGNLGLNYENRGFYAKTEFLWSKGVDRSYNQRTATPGSFLIEGEAFSFGFGYTGGYFHFGLSAFFSDREARDSQNRIIKLGYMNTGTHIGSTYFLSQYFRIFPSSQFSERGYERNQTLLSGSPQSMYGESFFSIQLYDILMKFTAAIIIPYLGSGESDGKISLKKENYEKFSLTEFSYDLSFKTEESQIGLTLSYLTSPDTLNIRGTMLQIYGSVIF</sequence>
<protein>
    <recommendedName>
        <fullName evidence="3">Alginate export domain-containing protein</fullName>
    </recommendedName>
</protein>
<keyword evidence="2" id="KW-1185">Reference proteome</keyword>
<evidence type="ECO:0000313" key="2">
    <source>
        <dbReference type="Proteomes" id="UP000297693"/>
    </source>
</evidence>
<proteinExistence type="predicted"/>